<sequence length="444" mass="49358">MSEKIRQDPMATVNMEEVATPKPSDELAVVYVVDPEEEKQVLKKLDRVILPLMALVYFFQYLDKQSINYAAVFGLSKDLDLSGTEFSWVISLFYFGQLCSEYPGAYLMSRLPITILVGVTMTWVSMFGVSQIVGGLMMYGIGGAKLSMQTWRVMFLVCGGLTVGCGVLFIAFMPRDTTTAWFLNERERRVATERLALDRATRDHTTFDWSQAKEALTEPRTLFYALMALFITIPTPITKFSSLVINGFGYSPFQTMLVGLPSGAVAFILTWIGAISPLYFPNSRCYIGILLASMPMLGSLLLLTLPAHMSWGIVVSTWFAGSSAPPLSIAIGLMSSNVKGNTKKAVVGAIFFVFYCVGCISGPQLWQRQDAPRYYKGCIASVTSWGLLIISFLAYSYSAKYSNRKRDREALEGRQGSVVADNNIGVSVDSDLTERQDRAFRYIY</sequence>
<dbReference type="Proteomes" id="UP001172680">
    <property type="component" value="Unassembled WGS sequence"/>
</dbReference>
<organism evidence="1 2">
    <name type="scientific">Coniosporium tulheliwenetii</name>
    <dbReference type="NCBI Taxonomy" id="3383036"/>
    <lineage>
        <taxon>Eukaryota</taxon>
        <taxon>Fungi</taxon>
        <taxon>Dikarya</taxon>
        <taxon>Ascomycota</taxon>
        <taxon>Pezizomycotina</taxon>
        <taxon>Dothideomycetes</taxon>
        <taxon>Dothideomycetes incertae sedis</taxon>
        <taxon>Coniosporium</taxon>
    </lineage>
</organism>
<accession>A0ACC2YP87</accession>
<evidence type="ECO:0000313" key="2">
    <source>
        <dbReference type="Proteomes" id="UP001172680"/>
    </source>
</evidence>
<proteinExistence type="predicted"/>
<name>A0ACC2YP87_9PEZI</name>
<evidence type="ECO:0000313" key="1">
    <source>
        <dbReference type="EMBL" id="KAJ9636855.1"/>
    </source>
</evidence>
<comment type="caution">
    <text evidence="1">The sequence shown here is derived from an EMBL/GenBank/DDBJ whole genome shotgun (WGS) entry which is preliminary data.</text>
</comment>
<reference evidence="1" key="1">
    <citation type="submission" date="2022-10" db="EMBL/GenBank/DDBJ databases">
        <title>Culturing micro-colonial fungi from biological soil crusts in the Mojave desert and describing Neophaeococcomyces mojavensis, and introducing the new genera and species Taxawa tesnikishii.</title>
        <authorList>
            <person name="Kurbessoian T."/>
            <person name="Stajich J.E."/>
        </authorList>
    </citation>
    <scope>NUCLEOTIDE SEQUENCE</scope>
    <source>
        <strain evidence="1">JES_115</strain>
    </source>
</reference>
<dbReference type="EMBL" id="JAPDRP010000024">
    <property type="protein sequence ID" value="KAJ9636855.1"/>
    <property type="molecule type" value="Genomic_DNA"/>
</dbReference>
<gene>
    <name evidence="1" type="ORF">H2199_007849</name>
</gene>
<keyword evidence="2" id="KW-1185">Reference proteome</keyword>
<protein>
    <submittedName>
        <fullName evidence="1">Uncharacterized protein</fullName>
    </submittedName>
</protein>